<dbReference type="Pfam" id="PF01433">
    <property type="entry name" value="Peptidase_M1"/>
    <property type="match status" value="1"/>
</dbReference>
<organism evidence="14 15">
    <name type="scientific">Carboxylicivirga marina</name>
    <dbReference type="NCBI Taxonomy" id="2800988"/>
    <lineage>
        <taxon>Bacteria</taxon>
        <taxon>Pseudomonadati</taxon>
        <taxon>Bacteroidota</taxon>
        <taxon>Bacteroidia</taxon>
        <taxon>Marinilabiliales</taxon>
        <taxon>Marinilabiliaceae</taxon>
        <taxon>Carboxylicivirga</taxon>
    </lineage>
</organism>
<keyword evidence="6" id="KW-0031">Aminopeptidase</keyword>
<keyword evidence="7" id="KW-0645">Protease</keyword>
<reference evidence="14 15" key="1">
    <citation type="submission" date="2021-01" db="EMBL/GenBank/DDBJ databases">
        <title>Carboxyliciviraga sp.nov., isolated from coastal sediments.</title>
        <authorList>
            <person name="Lu D."/>
            <person name="Zhang T."/>
        </authorList>
    </citation>
    <scope>NUCLEOTIDE SEQUENCE [LARGE SCALE GENOMIC DNA]</scope>
    <source>
        <strain evidence="14 15">N1Y132</strain>
    </source>
</reference>
<evidence type="ECO:0000256" key="7">
    <source>
        <dbReference type="ARBA" id="ARBA00022670"/>
    </source>
</evidence>
<dbReference type="RefSeq" id="WP_200466291.1">
    <property type="nucleotide sequence ID" value="NZ_JAENRR010000051.1"/>
</dbReference>
<dbReference type="Proteomes" id="UP000605676">
    <property type="component" value="Unassembled WGS sequence"/>
</dbReference>
<evidence type="ECO:0000256" key="5">
    <source>
        <dbReference type="ARBA" id="ARBA00015611"/>
    </source>
</evidence>
<dbReference type="EMBL" id="JAENRR010000051">
    <property type="protein sequence ID" value="MBK3519070.1"/>
    <property type="molecule type" value="Genomic_DNA"/>
</dbReference>
<evidence type="ECO:0000259" key="12">
    <source>
        <dbReference type="Pfam" id="PF01433"/>
    </source>
</evidence>
<keyword evidence="15" id="KW-1185">Reference proteome</keyword>
<name>A0ABS1HN11_9BACT</name>
<dbReference type="PANTHER" id="PTHR11533:SF174">
    <property type="entry name" value="PUROMYCIN-SENSITIVE AMINOPEPTIDASE-RELATED"/>
    <property type="match status" value="1"/>
</dbReference>
<dbReference type="SUPFAM" id="SSF63737">
    <property type="entry name" value="Leukotriene A4 hydrolase N-terminal domain"/>
    <property type="match status" value="1"/>
</dbReference>
<dbReference type="CDD" id="cd09602">
    <property type="entry name" value="M1_APN"/>
    <property type="match status" value="1"/>
</dbReference>
<evidence type="ECO:0000256" key="10">
    <source>
        <dbReference type="ARBA" id="ARBA00022833"/>
    </source>
</evidence>
<dbReference type="InterPro" id="IPR045357">
    <property type="entry name" value="Aminopeptidase_N-like_N"/>
</dbReference>
<dbReference type="Gene3D" id="1.10.390.10">
    <property type="entry name" value="Neutral Protease Domain 2"/>
    <property type="match status" value="1"/>
</dbReference>
<dbReference type="InterPro" id="IPR042097">
    <property type="entry name" value="Aminopeptidase_N-like_N_sf"/>
</dbReference>
<sequence length="853" mass="97807">MTKYTLIGLLSVFLFGCSIYQKPAPENGVSHQLAKHRATLISDLNYQLSIIVPDDKDEPIDGTSTIEFDLKTKETVYLDFKASNNQLHALTINDQSVKELDIINEHIKLPASMLNKGTNTVQVQFTLGDGALNRNNDYFYALFVPDRARTAIPCFDQPDIKGRFAVKMEIPESWTGIANGEPTIKQAKEGRTILEFAPSQPISTYLWAFSAGTYQYDSVKWNGKNIGMYHMVDDSAKYNRNIEEVFRQTLTSLDWLEDFTNYDYPFETYNLVAIPSFQFGGMEHPGATYYRAEKIFLDENPTRNEELARANLIAHETAHMWFGDLVTMPWFDEVWLKEVFANFMADKITQPWFPDMNHDLRFLMAHFPASYSVDRTAGANPIGQKLKNLKNAGTLYGGIIYHKSPIVMKQLENIAGVENLKTGIREYVANNAYGNASWNDLIDCIDKHTESDLKVWSNAWVFEPGRPVLFFEPSTQHNDSWRLKQIAEHQGLASPKTYWPQEINILQNESSHLQYQMYDAKISIEENLELENTLFLADDVGYGLVRLTNPQSEYWLNQTCSLSDELLRGRMVINLYENFLDGDIHPDEFITYLTKGVTTETNPIILNQLSKQLQTAYWKFIPEIRRVELAPALEESIYACIDKHESIANKKTLFRLWSNIALSNESIDQLAKITVGEVNINSISFSDNDLISLVTQLSIKEHARSEELQTYVANQLKSQHNKEKLAFLLPTLSDNAAQRDEFFLSLSKVENRSKEGWVQNALANLHHPLRTKQSVRYLHKTLEQLEEIQLTGDIFFPIGWLGNSFSGHSSQKAFDISNQFLTNNPNYPKHLKLKVLQNTDLTKRAYTIKNKYY</sequence>
<accession>A0ABS1HN11</accession>
<comment type="similarity">
    <text evidence="3">Belongs to the peptidase M1 family.</text>
</comment>
<dbReference type="PANTHER" id="PTHR11533">
    <property type="entry name" value="PROTEASE M1 ZINC METALLOPROTEASE"/>
    <property type="match status" value="1"/>
</dbReference>
<evidence type="ECO:0000256" key="1">
    <source>
        <dbReference type="ARBA" id="ARBA00000098"/>
    </source>
</evidence>
<dbReference type="InterPro" id="IPR050344">
    <property type="entry name" value="Peptidase_M1_aminopeptidases"/>
</dbReference>
<evidence type="ECO:0000313" key="15">
    <source>
        <dbReference type="Proteomes" id="UP000605676"/>
    </source>
</evidence>
<dbReference type="Pfam" id="PF17900">
    <property type="entry name" value="Peptidase_M1_N"/>
    <property type="match status" value="1"/>
</dbReference>
<keyword evidence="10" id="KW-0862">Zinc</keyword>
<keyword evidence="8" id="KW-0479">Metal-binding</keyword>
<evidence type="ECO:0000313" key="14">
    <source>
        <dbReference type="EMBL" id="MBK3519070.1"/>
    </source>
</evidence>
<keyword evidence="9" id="KW-0378">Hydrolase</keyword>
<evidence type="ECO:0000256" key="3">
    <source>
        <dbReference type="ARBA" id="ARBA00010136"/>
    </source>
</evidence>
<dbReference type="PROSITE" id="PS51257">
    <property type="entry name" value="PROKAR_LIPOPROTEIN"/>
    <property type="match status" value="1"/>
</dbReference>
<dbReference type="EC" id="3.4.11.2" evidence="4"/>
<dbReference type="SUPFAM" id="SSF55486">
    <property type="entry name" value="Metalloproteases ('zincins'), catalytic domain"/>
    <property type="match status" value="1"/>
</dbReference>
<evidence type="ECO:0000259" key="13">
    <source>
        <dbReference type="Pfam" id="PF17900"/>
    </source>
</evidence>
<evidence type="ECO:0000256" key="9">
    <source>
        <dbReference type="ARBA" id="ARBA00022801"/>
    </source>
</evidence>
<keyword evidence="11" id="KW-0482">Metalloprotease</keyword>
<dbReference type="PRINTS" id="PR00756">
    <property type="entry name" value="ALADIPTASE"/>
</dbReference>
<protein>
    <recommendedName>
        <fullName evidence="5">Aminopeptidase N</fullName>
        <ecNumber evidence="4">3.4.11.2</ecNumber>
    </recommendedName>
</protein>
<dbReference type="InterPro" id="IPR027268">
    <property type="entry name" value="Peptidase_M4/M1_CTD_sf"/>
</dbReference>
<evidence type="ECO:0000256" key="8">
    <source>
        <dbReference type="ARBA" id="ARBA00022723"/>
    </source>
</evidence>
<dbReference type="Gene3D" id="2.60.40.1730">
    <property type="entry name" value="tricorn interacting facor f3 domain"/>
    <property type="match status" value="1"/>
</dbReference>
<comment type="catalytic activity">
    <reaction evidence="1">
        <text>Release of an N-terminal amino acid, Xaa-|-Yaa- from a peptide, amide or arylamide. Xaa is preferably Ala, but may be most amino acids including Pro (slow action). When a terminal hydrophobic residue is followed by a prolyl residue, the two may be released as an intact Xaa-Pro dipeptide.</text>
        <dbReference type="EC" id="3.4.11.2"/>
    </reaction>
</comment>
<gene>
    <name evidence="14" type="ORF">JIV24_17110</name>
</gene>
<comment type="cofactor">
    <cofactor evidence="2">
        <name>Zn(2+)</name>
        <dbReference type="ChEBI" id="CHEBI:29105"/>
    </cofactor>
</comment>
<comment type="caution">
    <text evidence="14">The sequence shown here is derived from an EMBL/GenBank/DDBJ whole genome shotgun (WGS) entry which is preliminary data.</text>
</comment>
<dbReference type="InterPro" id="IPR001930">
    <property type="entry name" value="Peptidase_M1"/>
</dbReference>
<feature type="domain" description="Peptidase M1 membrane alanine aminopeptidase" evidence="12">
    <location>
        <begin position="249"/>
        <end position="460"/>
    </location>
</feature>
<proteinExistence type="inferred from homology"/>
<evidence type="ECO:0000256" key="11">
    <source>
        <dbReference type="ARBA" id="ARBA00023049"/>
    </source>
</evidence>
<evidence type="ECO:0000256" key="2">
    <source>
        <dbReference type="ARBA" id="ARBA00001947"/>
    </source>
</evidence>
<feature type="domain" description="Aminopeptidase N-like N-terminal" evidence="13">
    <location>
        <begin position="45"/>
        <end position="206"/>
    </location>
</feature>
<evidence type="ECO:0000256" key="6">
    <source>
        <dbReference type="ARBA" id="ARBA00022438"/>
    </source>
</evidence>
<evidence type="ECO:0000256" key="4">
    <source>
        <dbReference type="ARBA" id="ARBA00012564"/>
    </source>
</evidence>
<dbReference type="InterPro" id="IPR014782">
    <property type="entry name" value="Peptidase_M1_dom"/>
</dbReference>